<proteinExistence type="predicted"/>
<dbReference type="EC" id="4.1.99.16" evidence="1"/>
<dbReference type="GO" id="GO:0034004">
    <property type="term" value="F:germacradienol synthase activity"/>
    <property type="evidence" value="ECO:0007669"/>
    <property type="project" value="UniProtKB-EC"/>
</dbReference>
<name>A0A7W0CI68_9ACTN</name>
<dbReference type="SUPFAM" id="SSF48576">
    <property type="entry name" value="Terpenoid synthases"/>
    <property type="match status" value="2"/>
</dbReference>
<reference evidence="1 2" key="1">
    <citation type="submission" date="2020-07" db="EMBL/GenBank/DDBJ databases">
        <title>Genomic Encyclopedia of Type Strains, Phase IV (KMG-IV): sequencing the most valuable type-strain genomes for metagenomic binning, comparative biology and taxonomic classification.</title>
        <authorList>
            <person name="Goeker M."/>
        </authorList>
    </citation>
    <scope>NUCLEOTIDE SEQUENCE [LARGE SCALE GENOMIC DNA]</scope>
    <source>
        <strain evidence="1 2">DSM 45533</strain>
    </source>
</reference>
<dbReference type="InterPro" id="IPR008949">
    <property type="entry name" value="Isoprenoid_synthase_dom_sf"/>
</dbReference>
<organism evidence="1 2">
    <name type="scientific">Nonomuraea soli</name>
    <dbReference type="NCBI Taxonomy" id="1032476"/>
    <lineage>
        <taxon>Bacteria</taxon>
        <taxon>Bacillati</taxon>
        <taxon>Actinomycetota</taxon>
        <taxon>Actinomycetes</taxon>
        <taxon>Streptosporangiales</taxon>
        <taxon>Streptosporangiaceae</taxon>
        <taxon>Nonomuraea</taxon>
    </lineage>
</organism>
<protein>
    <submittedName>
        <fullName evidence="1">Germacradienol/geosmin synthase</fullName>
        <ecNumber evidence="1">4.1.99.16</ecNumber>
        <ecNumber evidence="1">4.2.3.22</ecNumber>
        <ecNumber evidence="1">4.2.3.75</ecNumber>
    </submittedName>
</protein>
<dbReference type="Proteomes" id="UP000530928">
    <property type="component" value="Unassembled WGS sequence"/>
</dbReference>
<dbReference type="EC" id="4.2.3.75" evidence="1"/>
<sequence>MRPFELPDFYRPWPPRVNPHVEAARAHARTWAAELGLIDAAVWDAATMDSIDLALFAAYCFPDADQGSLELITDWYVWGFFFDDWFLEHYKQHGDVEGAQAWIAKARAFMPLDLGRAVPEPEDPVQAALADLWARTAPGTGDDWRRRFADETFAQLGDAFWELENLRAGRVPNPIDYLERKRGLSAGRWVSTLVEQVDRLHLAPETVSSRPFRVLRDTFTDAQVLLNDVFSYQREVEEEGEVHNFVLVLQDFLGLTPQEAADTANDLLTSRLLQFESTLLTEVPELAEREQVARLACRLQDINAGSHEWHLRSSRYMNEGTRGADPYVPIWRYPTGLGTSAARLWAGHRPLDHRPLDHRPLDHRPPEVTFQARTSPHASAARNAAAAWARQVGLPPNPDAVQRTASCLPDAPRERLELVAQWQVLLAELNTHLNGYKSRHDLTGGRLFLERLPRFLDPDPPAPVNPFERALADLWPRTAFAARDHVAGHFADLVAARGWELANSVRQRVPDAVDYLVVRRGEGTGMLLDLLQYGMALPQDERPGGDLADCFADAVTSQRDLAAFHRADHNNGVLAVQRLLECEPTGAAAIVGDLRAARLAQFDRLAPGSPRYATAMLAWLAGEQSWSRAPRLPAGPTGLGTRGVKAWL</sequence>
<keyword evidence="1" id="KW-0456">Lyase</keyword>
<comment type="caution">
    <text evidence="1">The sequence shown here is derived from an EMBL/GenBank/DDBJ whole genome shotgun (WGS) entry which is preliminary data.</text>
</comment>
<evidence type="ECO:0000313" key="2">
    <source>
        <dbReference type="Proteomes" id="UP000530928"/>
    </source>
</evidence>
<dbReference type="EC" id="4.2.3.22" evidence="1"/>
<keyword evidence="2" id="KW-1185">Reference proteome</keyword>
<dbReference type="Pfam" id="PF19086">
    <property type="entry name" value="Terpene_syn_C_2"/>
    <property type="match status" value="2"/>
</dbReference>
<accession>A0A7W0CI68</accession>
<dbReference type="GO" id="GO:0052577">
    <property type="term" value="F:germacrene-D synthase activity"/>
    <property type="evidence" value="ECO:0007669"/>
    <property type="project" value="UniProtKB-EC"/>
</dbReference>
<dbReference type="AlphaFoldDB" id="A0A7W0CI68"/>
<evidence type="ECO:0000313" key="1">
    <source>
        <dbReference type="EMBL" id="MBA2891651.1"/>
    </source>
</evidence>
<gene>
    <name evidence="1" type="ORF">HNR30_002992</name>
</gene>
<dbReference type="Gene3D" id="1.10.600.10">
    <property type="entry name" value="Farnesyl Diphosphate Synthase"/>
    <property type="match status" value="2"/>
</dbReference>
<dbReference type="EMBL" id="JACDUR010000003">
    <property type="protein sequence ID" value="MBA2891651.1"/>
    <property type="molecule type" value="Genomic_DNA"/>
</dbReference>
<dbReference type="RefSeq" id="WP_181610426.1">
    <property type="nucleotide sequence ID" value="NZ_BAABAM010000002.1"/>
</dbReference>